<evidence type="ECO:0000256" key="1">
    <source>
        <dbReference type="ARBA" id="ARBA00007198"/>
    </source>
</evidence>
<reference evidence="4" key="1">
    <citation type="submission" date="2017-02" db="EMBL/GenBank/DDBJ databases">
        <authorList>
            <person name="Varghese N."/>
            <person name="Submissions S."/>
        </authorList>
    </citation>
    <scope>NUCLEOTIDE SEQUENCE [LARGE SCALE GENOMIC DNA]</scope>
    <source>
        <strain evidence="4">ATCC BAA-34</strain>
    </source>
</reference>
<dbReference type="Proteomes" id="UP000190102">
    <property type="component" value="Unassembled WGS sequence"/>
</dbReference>
<dbReference type="AlphaFoldDB" id="A0A1T4RT99"/>
<evidence type="ECO:0000256" key="2">
    <source>
        <dbReference type="PROSITE-ProRule" id="PRU01282"/>
    </source>
</evidence>
<sequence>MAHITFYTKIGCLTSQKQLALLQEAGHQVLLQDLLAHSWTAEELKSYFGTLSVQEWFNPNATRVKTGELDPEAYAADEALALLLEDHLLIRRPLLESGGSRKCGFDPAAIHDWVGLAKNGDAFVFRGDLSSCSNPDVVAHQSCL</sequence>
<dbReference type="Gene3D" id="3.40.30.10">
    <property type="entry name" value="Glutaredoxin"/>
    <property type="match status" value="1"/>
</dbReference>
<dbReference type="InterPro" id="IPR036249">
    <property type="entry name" value="Thioredoxin-like_sf"/>
</dbReference>
<name>A0A1T4RT99_9BACT</name>
<protein>
    <submittedName>
        <fullName evidence="3">Nitrogenase-associated protein</fullName>
    </submittedName>
</protein>
<dbReference type="PANTHER" id="PTHR30041">
    <property type="entry name" value="ARSENATE REDUCTASE"/>
    <property type="match status" value="1"/>
</dbReference>
<proteinExistence type="inferred from homology"/>
<dbReference type="SUPFAM" id="SSF52833">
    <property type="entry name" value="Thioredoxin-like"/>
    <property type="match status" value="1"/>
</dbReference>
<dbReference type="EMBL" id="FUWR01000024">
    <property type="protein sequence ID" value="SKA18978.1"/>
    <property type="molecule type" value="Genomic_DNA"/>
</dbReference>
<dbReference type="InterPro" id="IPR006660">
    <property type="entry name" value="Arsenate_reductase-like"/>
</dbReference>
<evidence type="ECO:0000313" key="4">
    <source>
        <dbReference type="Proteomes" id="UP000190102"/>
    </source>
</evidence>
<evidence type="ECO:0000313" key="3">
    <source>
        <dbReference type="EMBL" id="SKA18978.1"/>
    </source>
</evidence>
<dbReference type="RefSeq" id="WP_078791275.1">
    <property type="nucleotide sequence ID" value="NZ_FUWR01000024.1"/>
</dbReference>
<dbReference type="OrthoDB" id="5432555at2"/>
<dbReference type="InterPro" id="IPR006503">
    <property type="entry name" value="Nase-assoc"/>
</dbReference>
<dbReference type="Pfam" id="PF03960">
    <property type="entry name" value="ArsC"/>
    <property type="match status" value="1"/>
</dbReference>
<dbReference type="STRING" id="115783.SAMN02745119_03051"/>
<comment type="similarity">
    <text evidence="1 2">Belongs to the ArsC family.</text>
</comment>
<gene>
    <name evidence="3" type="ORF">SAMN02745119_03051</name>
</gene>
<keyword evidence="4" id="KW-1185">Reference proteome</keyword>
<accession>A0A1T4RT99</accession>
<dbReference type="NCBIfam" id="TIGR01616">
    <property type="entry name" value="nitro_assoc"/>
    <property type="match status" value="1"/>
</dbReference>
<dbReference type="PROSITE" id="PS51353">
    <property type="entry name" value="ARSC"/>
    <property type="match status" value="1"/>
</dbReference>
<organism evidence="3 4">
    <name type="scientific">Trichlorobacter thiogenes</name>
    <dbReference type="NCBI Taxonomy" id="115783"/>
    <lineage>
        <taxon>Bacteria</taxon>
        <taxon>Pseudomonadati</taxon>
        <taxon>Thermodesulfobacteriota</taxon>
        <taxon>Desulfuromonadia</taxon>
        <taxon>Geobacterales</taxon>
        <taxon>Geobacteraceae</taxon>
        <taxon>Trichlorobacter</taxon>
    </lineage>
</organism>
<dbReference type="PANTHER" id="PTHR30041:SF8">
    <property type="entry name" value="PROTEIN YFFB"/>
    <property type="match status" value="1"/>
</dbReference>